<proteinExistence type="predicted"/>
<dbReference type="Proteomes" id="UP001054252">
    <property type="component" value="Unassembled WGS sequence"/>
</dbReference>
<accession>A0AAV5MQ53</accession>
<name>A0AAV5MQ53_9ROSI</name>
<reference evidence="1 2" key="1">
    <citation type="journal article" date="2021" name="Commun. Biol.">
        <title>The genome of Shorea leprosula (Dipterocarpaceae) highlights the ecological relevance of drought in aseasonal tropical rainforests.</title>
        <authorList>
            <person name="Ng K.K.S."/>
            <person name="Kobayashi M.J."/>
            <person name="Fawcett J.A."/>
            <person name="Hatakeyama M."/>
            <person name="Paape T."/>
            <person name="Ng C.H."/>
            <person name="Ang C.C."/>
            <person name="Tnah L.H."/>
            <person name="Lee C.T."/>
            <person name="Nishiyama T."/>
            <person name="Sese J."/>
            <person name="O'Brien M.J."/>
            <person name="Copetti D."/>
            <person name="Mohd Noor M.I."/>
            <person name="Ong R.C."/>
            <person name="Putra M."/>
            <person name="Sireger I.Z."/>
            <person name="Indrioko S."/>
            <person name="Kosugi Y."/>
            <person name="Izuno A."/>
            <person name="Isagi Y."/>
            <person name="Lee S.L."/>
            <person name="Shimizu K.K."/>
        </authorList>
    </citation>
    <scope>NUCLEOTIDE SEQUENCE [LARGE SCALE GENOMIC DNA]</scope>
    <source>
        <strain evidence="1">214</strain>
    </source>
</reference>
<gene>
    <name evidence="1" type="ORF">SLEP1_g58698</name>
</gene>
<protein>
    <submittedName>
        <fullName evidence="1">Uncharacterized protein</fullName>
    </submittedName>
</protein>
<dbReference type="AlphaFoldDB" id="A0AAV5MQ53"/>
<keyword evidence="2" id="KW-1185">Reference proteome</keyword>
<organism evidence="1 2">
    <name type="scientific">Rubroshorea leprosula</name>
    <dbReference type="NCBI Taxonomy" id="152421"/>
    <lineage>
        <taxon>Eukaryota</taxon>
        <taxon>Viridiplantae</taxon>
        <taxon>Streptophyta</taxon>
        <taxon>Embryophyta</taxon>
        <taxon>Tracheophyta</taxon>
        <taxon>Spermatophyta</taxon>
        <taxon>Magnoliopsida</taxon>
        <taxon>eudicotyledons</taxon>
        <taxon>Gunneridae</taxon>
        <taxon>Pentapetalae</taxon>
        <taxon>rosids</taxon>
        <taxon>malvids</taxon>
        <taxon>Malvales</taxon>
        <taxon>Dipterocarpaceae</taxon>
        <taxon>Rubroshorea</taxon>
    </lineage>
</organism>
<evidence type="ECO:0000313" key="1">
    <source>
        <dbReference type="EMBL" id="GKV52101.1"/>
    </source>
</evidence>
<dbReference type="EMBL" id="BPVZ01000607">
    <property type="protein sequence ID" value="GKV52101.1"/>
    <property type="molecule type" value="Genomic_DNA"/>
</dbReference>
<evidence type="ECO:0000313" key="2">
    <source>
        <dbReference type="Proteomes" id="UP001054252"/>
    </source>
</evidence>
<sequence>MPLPKQVHAAICSSPTSPTFTQSSSTSGFGEFVLLFSFISHNENKDQSI</sequence>
<comment type="caution">
    <text evidence="1">The sequence shown here is derived from an EMBL/GenBank/DDBJ whole genome shotgun (WGS) entry which is preliminary data.</text>
</comment>